<evidence type="ECO:0000313" key="4">
    <source>
        <dbReference type="EMBL" id="QIK79373.1"/>
    </source>
</evidence>
<dbReference type="KEGG" id="spii:G7077_11130"/>
<evidence type="ECO:0000313" key="5">
    <source>
        <dbReference type="Proteomes" id="UP000503222"/>
    </source>
</evidence>
<evidence type="ECO:0000256" key="1">
    <source>
        <dbReference type="SAM" id="MobiDB-lite"/>
    </source>
</evidence>
<keyword evidence="2" id="KW-0732">Signal</keyword>
<name>A0A6G7YRK7_9SPHN</name>
<evidence type="ECO:0000256" key="2">
    <source>
        <dbReference type="SAM" id="SignalP"/>
    </source>
</evidence>
<protein>
    <submittedName>
        <fullName evidence="4">DUF3857 domain-containing protein</fullName>
    </submittedName>
</protein>
<feature type="domain" description="DUF3857" evidence="3">
    <location>
        <begin position="80"/>
        <end position="183"/>
    </location>
</feature>
<evidence type="ECO:0000259" key="3">
    <source>
        <dbReference type="Pfam" id="PF12969"/>
    </source>
</evidence>
<sequence>MAAPDRTSCKGAVLRKVWIISAACVAVAAPVHAKNDTVLRGPEPKWVIPSDLLPVPETLSGPLFVRRSDVQIHLDARGQQQYQGYRMKILHSSALQLGNFAISWNPAAGAPTVHALRLYRDGKMTDILKNASFEILRRENQLEAAVLDGVLTAVLRIPDLRVGDEVEAAVTIVANDPTLGAETAGLLMLGADPPPGRHALAVNWDDGQTPLLKMTAEMEAAVKQESHGLRLSFDNPAPRPAPQGAPARFGWQRVVEFSNFRNWSDISRRFAPLYAKAAKLEPSSPLKEEARKIAAAHPGALDRASAALRLVQQEVRYVYVGLNGGNLAPASPTETWQRRYGDCKGKTALLLALLSELGIAADPVMVSNSGNDDGLDEHLPNPVFFDHVLVRAAIGGKSYWLDGTLPAVAGPTLDPVLPYRWLMPLTAAGSSIVRIDWKIPETPTEVALYEIDAREGFDRPSKVTTTQITRGIEGLKQQIQFSALTPAQLLSSFRQESAGNAWVTVDDVKWHYDSEARASILTVVGTRDIDWEDEGGGAKSLILPGGGFNPPERRGRASDQDQSLPYANEPGFSCHVTTVRLPKTTRPENWSFNSGFKTRLFGRNYYRAFGFRDGAITMIRGSRVDVPEIDPVAAARDNGRIAAFDNSMAVIRYEPKGQNAVPSTRSVPTTTEIDWSGEHLPCLSSAG</sequence>
<dbReference type="InterPro" id="IPR024618">
    <property type="entry name" value="DUF3857"/>
</dbReference>
<organism evidence="4 5">
    <name type="scientific">Sphingomonas piscis</name>
    <dbReference type="NCBI Taxonomy" id="2714943"/>
    <lineage>
        <taxon>Bacteria</taxon>
        <taxon>Pseudomonadati</taxon>
        <taxon>Pseudomonadota</taxon>
        <taxon>Alphaproteobacteria</taxon>
        <taxon>Sphingomonadales</taxon>
        <taxon>Sphingomonadaceae</taxon>
        <taxon>Sphingomonas</taxon>
    </lineage>
</organism>
<dbReference type="Gene3D" id="3.10.620.30">
    <property type="match status" value="1"/>
</dbReference>
<accession>A0A6G7YRK7</accession>
<dbReference type="SUPFAM" id="SSF54001">
    <property type="entry name" value="Cysteine proteinases"/>
    <property type="match status" value="1"/>
</dbReference>
<feature type="region of interest" description="Disordered" evidence="1">
    <location>
        <begin position="543"/>
        <end position="567"/>
    </location>
</feature>
<reference evidence="4 5" key="1">
    <citation type="submission" date="2020-03" db="EMBL/GenBank/DDBJ databases">
        <title>Sphingomonas sp. nov., isolated from fish.</title>
        <authorList>
            <person name="Hyun D.-W."/>
            <person name="Bae J.-W."/>
        </authorList>
    </citation>
    <scope>NUCLEOTIDE SEQUENCE [LARGE SCALE GENOMIC DNA]</scope>
    <source>
        <strain evidence="4 5">HDW15B</strain>
    </source>
</reference>
<dbReference type="EMBL" id="CP049869">
    <property type="protein sequence ID" value="QIK79373.1"/>
    <property type="molecule type" value="Genomic_DNA"/>
</dbReference>
<feature type="signal peptide" evidence="2">
    <location>
        <begin position="1"/>
        <end position="33"/>
    </location>
</feature>
<dbReference type="AlphaFoldDB" id="A0A6G7YRK7"/>
<keyword evidence="5" id="KW-1185">Reference proteome</keyword>
<feature type="chain" id="PRO_5026292146" evidence="2">
    <location>
        <begin position="34"/>
        <end position="687"/>
    </location>
</feature>
<gene>
    <name evidence="4" type="ORF">G7077_11130</name>
</gene>
<dbReference type="Pfam" id="PF12969">
    <property type="entry name" value="DUF3857"/>
    <property type="match status" value="1"/>
</dbReference>
<dbReference type="Gene3D" id="2.60.40.3140">
    <property type="match status" value="1"/>
</dbReference>
<dbReference type="Proteomes" id="UP000503222">
    <property type="component" value="Chromosome"/>
</dbReference>
<proteinExistence type="predicted"/>
<dbReference type="InterPro" id="IPR038765">
    <property type="entry name" value="Papain-like_cys_pep_sf"/>
</dbReference>